<dbReference type="Gene3D" id="3.20.80.10">
    <property type="entry name" value="Regulatory factor, effector binding domain"/>
    <property type="match status" value="1"/>
</dbReference>
<dbReference type="InterPro" id="IPR011256">
    <property type="entry name" value="Reg_factor_effector_dom_sf"/>
</dbReference>
<dbReference type="PANTHER" id="PTHR11220:SF1">
    <property type="entry name" value="HEME-BINDING PROTEIN 2"/>
    <property type="match status" value="1"/>
</dbReference>
<dbReference type="PANTHER" id="PTHR11220">
    <property type="entry name" value="HEME-BINDING PROTEIN-RELATED"/>
    <property type="match status" value="1"/>
</dbReference>
<proteinExistence type="inferred from homology"/>
<organism evidence="3 4">
    <name type="scientific">Hydra vulgaris</name>
    <name type="common">Hydra</name>
    <name type="synonym">Hydra attenuata</name>
    <dbReference type="NCBI Taxonomy" id="6087"/>
    <lineage>
        <taxon>Eukaryota</taxon>
        <taxon>Metazoa</taxon>
        <taxon>Cnidaria</taxon>
        <taxon>Hydrozoa</taxon>
        <taxon>Hydroidolina</taxon>
        <taxon>Anthoathecata</taxon>
        <taxon>Aplanulata</taxon>
        <taxon>Hydridae</taxon>
        <taxon>Hydra</taxon>
    </lineage>
</organism>
<sequence>MHIGTSIIIFLVIGLCSAQWMIGVPGLYRSKLLREYPEFCGNLKCPKFNITSVGDDYEERCYEESMWASISVQAPHKQSTSFGPMFQSLYKYISGENDQKIEIPMTAPVLVTVKMSADKNDYLDIKMHFFIPPTNLTIPKPTADAIKLVNYPKICVYVRVFSGYQTSVNKNLLLQRRQLTEALDKTGRNYNKNDLIYAGYDSPWKIFHRHNEIMVRVEPKESASTGILAKESGFHTNDVA</sequence>
<feature type="chain" id="PRO_5046610512" evidence="2">
    <location>
        <begin position="19"/>
        <end position="240"/>
    </location>
</feature>
<feature type="signal peptide" evidence="2">
    <location>
        <begin position="1"/>
        <end position="18"/>
    </location>
</feature>
<dbReference type="RefSeq" id="XP_065652153.1">
    <property type="nucleotide sequence ID" value="XM_065796081.1"/>
</dbReference>
<reference evidence="4" key="1">
    <citation type="submission" date="2025-08" db="UniProtKB">
        <authorList>
            <consortium name="RefSeq"/>
        </authorList>
    </citation>
    <scope>IDENTIFICATION</scope>
</reference>
<evidence type="ECO:0000313" key="4">
    <source>
        <dbReference type="RefSeq" id="XP_065652153.1"/>
    </source>
</evidence>
<protein>
    <submittedName>
        <fullName evidence="4">Heme-binding protein 2 isoform X2</fullName>
    </submittedName>
</protein>
<keyword evidence="3" id="KW-1185">Reference proteome</keyword>
<evidence type="ECO:0000313" key="3">
    <source>
        <dbReference type="Proteomes" id="UP001652625"/>
    </source>
</evidence>
<accession>A0ABM4BSL8</accession>
<evidence type="ECO:0000256" key="1">
    <source>
        <dbReference type="ARBA" id="ARBA00009817"/>
    </source>
</evidence>
<dbReference type="Proteomes" id="UP001652625">
    <property type="component" value="Chromosome 04"/>
</dbReference>
<dbReference type="InterPro" id="IPR006917">
    <property type="entry name" value="SOUL_heme-bd"/>
</dbReference>
<evidence type="ECO:0000256" key="2">
    <source>
        <dbReference type="SAM" id="SignalP"/>
    </source>
</evidence>
<dbReference type="Pfam" id="PF04832">
    <property type="entry name" value="SOUL"/>
    <property type="match status" value="1"/>
</dbReference>
<dbReference type="SUPFAM" id="SSF55136">
    <property type="entry name" value="Probable bacterial effector-binding domain"/>
    <property type="match status" value="1"/>
</dbReference>
<keyword evidence="2" id="KW-0732">Signal</keyword>
<comment type="similarity">
    <text evidence="1">Belongs to the HEBP family.</text>
</comment>
<gene>
    <name evidence="4" type="primary">LOC124805832</name>
</gene>
<dbReference type="GeneID" id="124805832"/>
<name>A0ABM4BSL8_HYDVU</name>